<evidence type="ECO:0008006" key="3">
    <source>
        <dbReference type="Google" id="ProtNLM"/>
    </source>
</evidence>
<evidence type="ECO:0000313" key="1">
    <source>
        <dbReference type="EMBL" id="GAC27860.1"/>
    </source>
</evidence>
<evidence type="ECO:0000313" key="2">
    <source>
        <dbReference type="Proteomes" id="UP000006251"/>
    </source>
</evidence>
<dbReference type="STRING" id="1121922.GCA_000428905_01505"/>
<accession>K6ZX15</accession>
<keyword evidence="2" id="KW-1185">Reference proteome</keyword>
<sequence>MKSSIKTYISPYGACVKVAAFFGFRSVQGLFTNLGIAHVRVWNSITEADAQEVLKDPAVAAKTAGFEWMTTCVVSEFDKKYASQTIKICPACIMEGQPHKIVWQDVEQTICEKHLVPLQNICKQRLFDLESGIHSDCSNCSECTECNTAESLLPFEIALLDIAGGSQRRYFLNVLFTIAERLIRPLDFITSPLNWAKGSVFMVRQLINDAYILSLDECARVTWLKMIAEHRQQFSILGDSVQEINCHSLNIVLSKISWQPKTEFAGQTENLIKKYHVKAESHPMVTAKTRYDNATSGDELSLQITGNDVANIFGVSPAHVTKLLNLGTLIAVHSGQQPDKQIFDMMTILETFQNTYPTVSALEHDYINITEIPSAIFDLYCLDIDELIKSAFDKKIESQLRVNSTVRYTNQLQIAPAGLKKLLKQKWQSLCDQPILKVIAMLRCNDKVIGDLIELGFIKTSDTNKALIDINSLKTFVENYLIINRKATFSHARSYANNVRECCGNDPVYSRFMDPNRTDFVVFDKGLLNNCCVEQLPKRFQHFLKTGVELSKTVRAHS</sequence>
<dbReference type="EMBL" id="BAEQ01000016">
    <property type="protein sequence ID" value="GAC27860.1"/>
    <property type="molecule type" value="Genomic_DNA"/>
</dbReference>
<organism evidence="1 2">
    <name type="scientific">Brumicola pallidula DSM 14239 = ACAM 615</name>
    <dbReference type="NCBI Taxonomy" id="1121922"/>
    <lineage>
        <taxon>Bacteria</taxon>
        <taxon>Pseudomonadati</taxon>
        <taxon>Pseudomonadota</taxon>
        <taxon>Gammaproteobacteria</taxon>
        <taxon>Alteromonadales</taxon>
        <taxon>Alteromonadaceae</taxon>
        <taxon>Brumicola</taxon>
    </lineage>
</organism>
<gene>
    <name evidence="1" type="ORF">GPAL_0981</name>
</gene>
<protein>
    <recommendedName>
        <fullName evidence="3">TniQ protein</fullName>
    </recommendedName>
</protein>
<comment type="caution">
    <text evidence="1">The sequence shown here is derived from an EMBL/GenBank/DDBJ whole genome shotgun (WGS) entry which is preliminary data.</text>
</comment>
<dbReference type="OrthoDB" id="6917259at2"/>
<proteinExistence type="predicted"/>
<dbReference type="AlphaFoldDB" id="K6ZX15"/>
<reference evidence="2" key="1">
    <citation type="journal article" date="2014" name="Environ. Microbiol.">
        <title>Comparative genomics of the marine bacterial genus Glaciecola reveals the high degree of genomic diversity and genomic characteristic for cold adaptation.</title>
        <authorList>
            <person name="Qin Q.L."/>
            <person name="Xie B.B."/>
            <person name="Yu Y."/>
            <person name="Shu Y.L."/>
            <person name="Rong J.C."/>
            <person name="Zhang Y.J."/>
            <person name="Zhao D.L."/>
            <person name="Chen X.L."/>
            <person name="Zhang X.Y."/>
            <person name="Chen B."/>
            <person name="Zhou B.C."/>
            <person name="Zhang Y.Z."/>
        </authorList>
    </citation>
    <scope>NUCLEOTIDE SEQUENCE [LARGE SCALE GENOMIC DNA]</scope>
    <source>
        <strain evidence="2">ACAM 615</strain>
    </source>
</reference>
<dbReference type="RefSeq" id="WP_006009654.1">
    <property type="nucleotide sequence ID" value="NZ_BAEQ01000016.1"/>
</dbReference>
<dbReference type="Proteomes" id="UP000006251">
    <property type="component" value="Unassembled WGS sequence"/>
</dbReference>
<name>K6ZX15_9ALTE</name>